<sequence length="437" mass="48857">EDINLKFLRSLPSEWKTHTLIWRNKADLKEQISIIPSVSAASSKASVSTLPNVDNLSDDEIDLKWQMAMLTMRARRSPRDNRNKDTLRRTVPVEASTSNALVSQCDGVGSYYWSFHAHEVSTNYALMAFTSLGLSSSLGLESIEARLVVYQQNENVFKEDIKLLKLDVMLRDNALVELRKKFEKAEKEGVNDRYKSGEGYHDVPPPYTGTFMPLKPDLVFHDAPPASEIVPNVTSDSEDESEPKSMCNQKEHSFVQTSEHVKTPRASIKTVEHPKQAENLRTDNQKSRVLTRPRLVPLNAARSVTTAVPKSTMKRSPRPVKHVVHKAHSPIKRPINHRPTSKPSNCIQQVTTVKVKKIQVSHGLGPQKTLSLLYDVQGNPQQVLKNKGVIDSGCSIHMTGNISYLLDFKEINGGYVAFGGNPKGDKITGKVKLRHAN</sequence>
<reference evidence="2" key="1">
    <citation type="journal article" date="2019" name="Sci. Rep.">
        <title>Draft genome of Tanacetum cinerariifolium, the natural source of mosquito coil.</title>
        <authorList>
            <person name="Yamashiro T."/>
            <person name="Shiraishi A."/>
            <person name="Satake H."/>
            <person name="Nakayama K."/>
        </authorList>
    </citation>
    <scope>NUCLEOTIDE SEQUENCE</scope>
</reference>
<dbReference type="AlphaFoldDB" id="A0A699JJ35"/>
<evidence type="ECO:0000313" key="2">
    <source>
        <dbReference type="EMBL" id="GFA38878.1"/>
    </source>
</evidence>
<proteinExistence type="predicted"/>
<evidence type="ECO:0000256" key="1">
    <source>
        <dbReference type="SAM" id="MobiDB-lite"/>
    </source>
</evidence>
<feature type="region of interest" description="Disordered" evidence="1">
    <location>
        <begin position="305"/>
        <end position="344"/>
    </location>
</feature>
<accession>A0A699JJ35</accession>
<comment type="caution">
    <text evidence="2">The sequence shown here is derived from an EMBL/GenBank/DDBJ whole genome shotgun (WGS) entry which is preliminary data.</text>
</comment>
<feature type="compositionally biased region" description="Basic residues" evidence="1">
    <location>
        <begin position="312"/>
        <end position="340"/>
    </location>
</feature>
<feature type="non-terminal residue" evidence="2">
    <location>
        <position position="1"/>
    </location>
</feature>
<protein>
    <submittedName>
        <fullName evidence="2">Uncharacterized protein</fullName>
    </submittedName>
</protein>
<name>A0A699JJ35_TANCI</name>
<organism evidence="2">
    <name type="scientific">Tanacetum cinerariifolium</name>
    <name type="common">Dalmatian daisy</name>
    <name type="synonym">Chrysanthemum cinerariifolium</name>
    <dbReference type="NCBI Taxonomy" id="118510"/>
    <lineage>
        <taxon>Eukaryota</taxon>
        <taxon>Viridiplantae</taxon>
        <taxon>Streptophyta</taxon>
        <taxon>Embryophyta</taxon>
        <taxon>Tracheophyta</taxon>
        <taxon>Spermatophyta</taxon>
        <taxon>Magnoliopsida</taxon>
        <taxon>eudicotyledons</taxon>
        <taxon>Gunneridae</taxon>
        <taxon>Pentapetalae</taxon>
        <taxon>asterids</taxon>
        <taxon>campanulids</taxon>
        <taxon>Asterales</taxon>
        <taxon>Asteraceae</taxon>
        <taxon>Asteroideae</taxon>
        <taxon>Anthemideae</taxon>
        <taxon>Anthemidinae</taxon>
        <taxon>Tanacetum</taxon>
    </lineage>
</organism>
<dbReference type="EMBL" id="BKCJ010415535">
    <property type="protein sequence ID" value="GFA38878.1"/>
    <property type="molecule type" value="Genomic_DNA"/>
</dbReference>
<gene>
    <name evidence="2" type="ORF">Tci_610850</name>
</gene>